<reference evidence="1" key="1">
    <citation type="submission" date="2016-05" db="EMBL/GenBank/DDBJ databases">
        <authorList>
            <person name="Lavstsen T."/>
            <person name="Jespersen J.S."/>
        </authorList>
    </citation>
    <scope>NUCLEOTIDE SEQUENCE</scope>
    <source>
        <tissue evidence="1">Brain</tissue>
    </source>
</reference>
<dbReference type="AlphaFoldDB" id="A0A1A7ZAR3"/>
<sequence>AASICAKVGRPAPFLHDITRVLNMFDMRAAMLKHQAYVTERRSSQCSGGCLGPVFTLHGSPRSRIQTGQHDFPVLGSYQP</sequence>
<reference evidence="1" key="2">
    <citation type="submission" date="2016-06" db="EMBL/GenBank/DDBJ databases">
        <title>The genome of a short-lived fish provides insights into sex chromosome evolution and the genetic control of aging.</title>
        <authorList>
            <person name="Reichwald K."/>
            <person name="Felder M."/>
            <person name="Petzold A."/>
            <person name="Koch P."/>
            <person name="Groth M."/>
            <person name="Platzer M."/>
        </authorList>
    </citation>
    <scope>NUCLEOTIDE SEQUENCE</scope>
    <source>
        <tissue evidence="1">Brain</tissue>
    </source>
</reference>
<gene>
    <name evidence="1" type="primary">RNASEH2A</name>
</gene>
<protein>
    <submittedName>
        <fullName evidence="1">Ribonuclease H2, subunit A</fullName>
    </submittedName>
</protein>
<name>A0A1A7ZAR3_NOTFU</name>
<organism evidence="1">
    <name type="scientific">Nothobranchius furzeri</name>
    <name type="common">Turquoise killifish</name>
    <dbReference type="NCBI Taxonomy" id="105023"/>
    <lineage>
        <taxon>Eukaryota</taxon>
        <taxon>Metazoa</taxon>
        <taxon>Chordata</taxon>
        <taxon>Craniata</taxon>
        <taxon>Vertebrata</taxon>
        <taxon>Euteleostomi</taxon>
        <taxon>Actinopterygii</taxon>
        <taxon>Neopterygii</taxon>
        <taxon>Teleostei</taxon>
        <taxon>Neoteleostei</taxon>
        <taxon>Acanthomorphata</taxon>
        <taxon>Ovalentaria</taxon>
        <taxon>Atherinomorphae</taxon>
        <taxon>Cyprinodontiformes</taxon>
        <taxon>Nothobranchiidae</taxon>
        <taxon>Nothobranchius</taxon>
    </lineage>
</organism>
<feature type="non-terminal residue" evidence="1">
    <location>
        <position position="1"/>
    </location>
</feature>
<accession>A0A1A7ZAR3</accession>
<proteinExistence type="predicted"/>
<evidence type="ECO:0000313" key="1">
    <source>
        <dbReference type="EMBL" id="SBP39897.1"/>
    </source>
</evidence>
<dbReference type="EMBL" id="HADY01001412">
    <property type="protein sequence ID" value="SBP39897.1"/>
    <property type="molecule type" value="Transcribed_RNA"/>
</dbReference>